<evidence type="ECO:0000313" key="2">
    <source>
        <dbReference type="Proteomes" id="UP000230956"/>
    </source>
</evidence>
<comment type="caution">
    <text evidence="1">The sequence shown here is derived from an EMBL/GenBank/DDBJ whole genome shotgun (WGS) entry which is preliminary data.</text>
</comment>
<evidence type="ECO:0000313" key="1">
    <source>
        <dbReference type="EMBL" id="PIZ36776.1"/>
    </source>
</evidence>
<organism evidence="1 2">
    <name type="scientific">Candidatus Aquicultor secundus</name>
    <dbReference type="NCBI Taxonomy" id="1973895"/>
    <lineage>
        <taxon>Bacteria</taxon>
        <taxon>Bacillati</taxon>
        <taxon>Actinomycetota</taxon>
        <taxon>Candidatus Aquicultoria</taxon>
        <taxon>Candidatus Aquicultorales</taxon>
        <taxon>Candidatus Aquicultoraceae</taxon>
        <taxon>Candidatus Aquicultor</taxon>
    </lineage>
</organism>
<protein>
    <submittedName>
        <fullName evidence="1">Uncharacterized protein</fullName>
    </submittedName>
</protein>
<sequence length="111" mass="12087">MVVLLVIYGVILSTNILSARKSLYQGRGHLESAYVAAEKADFGESAMSFKRAKTSFINANKILARPSIKLLMPVPILNKNLQAIKRLTSAGFQVSLAGESLAKASMFFPQK</sequence>
<dbReference type="Proteomes" id="UP000230956">
    <property type="component" value="Unassembled WGS sequence"/>
</dbReference>
<dbReference type="AlphaFoldDB" id="A0A2M7T7J5"/>
<proteinExistence type="predicted"/>
<feature type="non-terminal residue" evidence="1">
    <location>
        <position position="111"/>
    </location>
</feature>
<accession>A0A2M7T7J5</accession>
<dbReference type="EMBL" id="PFNG01000189">
    <property type="protein sequence ID" value="PIZ36776.1"/>
    <property type="molecule type" value="Genomic_DNA"/>
</dbReference>
<reference evidence="2" key="1">
    <citation type="submission" date="2017-09" db="EMBL/GenBank/DDBJ databases">
        <title>Depth-based differentiation of microbial function through sediment-hosted aquifers and enrichment of novel symbionts in the deep terrestrial subsurface.</title>
        <authorList>
            <person name="Probst A.J."/>
            <person name="Ladd B."/>
            <person name="Jarett J.K."/>
            <person name="Geller-Mcgrath D.E."/>
            <person name="Sieber C.M.K."/>
            <person name="Emerson J.B."/>
            <person name="Anantharaman K."/>
            <person name="Thomas B.C."/>
            <person name="Malmstrom R."/>
            <person name="Stieglmeier M."/>
            <person name="Klingl A."/>
            <person name="Woyke T."/>
            <person name="Ryan C.M."/>
            <person name="Banfield J.F."/>
        </authorList>
    </citation>
    <scope>NUCLEOTIDE SEQUENCE [LARGE SCALE GENOMIC DNA]</scope>
</reference>
<name>A0A2M7T7J5_9ACTN</name>
<gene>
    <name evidence="1" type="ORF">COY37_08090</name>
</gene>